<evidence type="ECO:0000256" key="3">
    <source>
        <dbReference type="ARBA" id="ARBA00022475"/>
    </source>
</evidence>
<evidence type="ECO:0000256" key="8">
    <source>
        <dbReference type="ARBA" id="ARBA00040914"/>
    </source>
</evidence>
<keyword evidence="12" id="KW-1185">Reference proteome</keyword>
<feature type="transmembrane region" description="Helical" evidence="9">
    <location>
        <begin position="209"/>
        <end position="230"/>
    </location>
</feature>
<feature type="transmembrane region" description="Helical" evidence="9">
    <location>
        <begin position="297"/>
        <end position="321"/>
    </location>
</feature>
<dbReference type="InterPro" id="IPR020846">
    <property type="entry name" value="MFS_dom"/>
</dbReference>
<dbReference type="SUPFAM" id="SSF103473">
    <property type="entry name" value="MFS general substrate transporter"/>
    <property type="match status" value="1"/>
</dbReference>
<reference evidence="11 12" key="1">
    <citation type="submission" date="2024-04" db="EMBL/GenBank/DDBJ databases">
        <title>Isolation of an actinomycete strain from pig manure.</title>
        <authorList>
            <person name="Gong T."/>
            <person name="Yu Z."/>
            <person name="An M."/>
            <person name="Wei C."/>
            <person name="Yang W."/>
            <person name="Liu L."/>
        </authorList>
    </citation>
    <scope>NUCLEOTIDE SEQUENCE [LARGE SCALE GENOMIC DNA]</scope>
    <source>
        <strain evidence="11 12">ZF39</strain>
    </source>
</reference>
<dbReference type="Gene3D" id="1.20.1250.20">
    <property type="entry name" value="MFS general substrate transporter like domains"/>
    <property type="match status" value="1"/>
</dbReference>
<comment type="similarity">
    <text evidence="7">Belongs to the major facilitator superfamily. Drug:H(+) antiporter-3 (DHA3) (TC 2.A.1.21) family.</text>
</comment>
<feature type="transmembrane region" description="Helical" evidence="9">
    <location>
        <begin position="264"/>
        <end position="285"/>
    </location>
</feature>
<evidence type="ECO:0000256" key="9">
    <source>
        <dbReference type="SAM" id="Phobius"/>
    </source>
</evidence>
<feature type="transmembrane region" description="Helical" evidence="9">
    <location>
        <begin position="129"/>
        <end position="148"/>
    </location>
</feature>
<evidence type="ECO:0000256" key="5">
    <source>
        <dbReference type="ARBA" id="ARBA00022989"/>
    </source>
</evidence>
<feature type="transmembrane region" description="Helical" evidence="9">
    <location>
        <begin position="237"/>
        <end position="258"/>
    </location>
</feature>
<dbReference type="Proteomes" id="UP001442841">
    <property type="component" value="Chromosome"/>
</dbReference>
<evidence type="ECO:0000313" key="11">
    <source>
        <dbReference type="EMBL" id="XAN09002.1"/>
    </source>
</evidence>
<accession>A0ABZ3FW36</accession>
<feature type="transmembrane region" description="Helical" evidence="9">
    <location>
        <begin position="104"/>
        <end position="123"/>
    </location>
</feature>
<organism evidence="11 12">
    <name type="scientific">Ammonicoccus fulvus</name>
    <dbReference type="NCBI Taxonomy" id="3138240"/>
    <lineage>
        <taxon>Bacteria</taxon>
        <taxon>Bacillati</taxon>
        <taxon>Actinomycetota</taxon>
        <taxon>Actinomycetes</taxon>
        <taxon>Propionibacteriales</taxon>
        <taxon>Propionibacteriaceae</taxon>
        <taxon>Ammonicoccus</taxon>
    </lineage>
</organism>
<evidence type="ECO:0000256" key="1">
    <source>
        <dbReference type="ARBA" id="ARBA00004429"/>
    </source>
</evidence>
<dbReference type="RefSeq" id="WP_425310436.1">
    <property type="nucleotide sequence ID" value="NZ_CP154795.1"/>
</dbReference>
<keyword evidence="6 9" id="KW-0472">Membrane</keyword>
<feature type="transmembrane region" description="Helical" evidence="9">
    <location>
        <begin position="52"/>
        <end position="73"/>
    </location>
</feature>
<evidence type="ECO:0000256" key="2">
    <source>
        <dbReference type="ARBA" id="ARBA00022448"/>
    </source>
</evidence>
<dbReference type="Pfam" id="PF07690">
    <property type="entry name" value="MFS_1"/>
    <property type="match status" value="1"/>
</dbReference>
<feature type="domain" description="Major facilitator superfamily (MFS) profile" evidence="10">
    <location>
        <begin position="1"/>
        <end position="151"/>
    </location>
</feature>
<dbReference type="InterPro" id="IPR036259">
    <property type="entry name" value="MFS_trans_sf"/>
</dbReference>
<gene>
    <name evidence="11" type="ORF">AADG42_17355</name>
</gene>
<proteinExistence type="inferred from homology"/>
<comment type="subcellular location">
    <subcellularLocation>
        <location evidence="1">Cell inner membrane</location>
        <topology evidence="1">Multi-pass membrane protein</topology>
    </subcellularLocation>
</comment>
<keyword evidence="3" id="KW-1003">Cell membrane</keyword>
<name>A0ABZ3FW36_9ACTN</name>
<keyword evidence="2" id="KW-0813">Transport</keyword>
<dbReference type="PANTHER" id="PTHR23513">
    <property type="entry name" value="INTEGRAL MEMBRANE EFFLUX PROTEIN-RELATED"/>
    <property type="match status" value="1"/>
</dbReference>
<dbReference type="InterPro" id="IPR011701">
    <property type="entry name" value="MFS"/>
</dbReference>
<keyword evidence="4 9" id="KW-0812">Transmembrane</keyword>
<sequence length="369" mass="37835">MAGLVAAASAAPSAVAALVGGHLVDRIGRRTICVISDVGSALSVAGLAVGDLTVGLNVTWFIVLGILGALFDVPGMTARETMLAQVSETSGVNLDKVAAARGTVFGLTFLAGPAVAGGLLAVLPDIHVVWLTAACSALAAVAILVIPLRPPAASDSASDDSPLAGWRLVRNNRMLLTLMLISVAIMMLVAPLLSVLLPAHFRELARPEFLGFSLSAYALGTMVGSALYGALFGKRRLTAWVVSNVLFTAGFVSIATLAGFWPVAIGMLVIGVGSGFQQPIVMVILTRAVPDAMRGRVFGLNAALGMIAAPLGLGLMAAAVAGTNLGVTAWILAACWTAVSVWAILAPSLRAYLRAMAEEETHADHRPVG</sequence>
<evidence type="ECO:0000259" key="10">
    <source>
        <dbReference type="PROSITE" id="PS50850"/>
    </source>
</evidence>
<feature type="transmembrane region" description="Helical" evidence="9">
    <location>
        <begin position="327"/>
        <end position="346"/>
    </location>
</feature>
<feature type="transmembrane region" description="Helical" evidence="9">
    <location>
        <begin position="175"/>
        <end position="197"/>
    </location>
</feature>
<evidence type="ECO:0000256" key="4">
    <source>
        <dbReference type="ARBA" id="ARBA00022692"/>
    </source>
</evidence>
<dbReference type="PANTHER" id="PTHR23513:SF9">
    <property type="entry name" value="ENTEROBACTIN EXPORTER ENTS"/>
    <property type="match status" value="1"/>
</dbReference>
<keyword evidence="5 9" id="KW-1133">Transmembrane helix</keyword>
<feature type="domain" description="Major facilitator superfamily (MFS) profile" evidence="10">
    <location>
        <begin position="175"/>
        <end position="369"/>
    </location>
</feature>
<dbReference type="EMBL" id="CP154795">
    <property type="protein sequence ID" value="XAN09002.1"/>
    <property type="molecule type" value="Genomic_DNA"/>
</dbReference>
<evidence type="ECO:0000256" key="6">
    <source>
        <dbReference type="ARBA" id="ARBA00023136"/>
    </source>
</evidence>
<evidence type="ECO:0000313" key="12">
    <source>
        <dbReference type="Proteomes" id="UP001442841"/>
    </source>
</evidence>
<dbReference type="PROSITE" id="PS50850">
    <property type="entry name" value="MFS"/>
    <property type="match status" value="2"/>
</dbReference>
<evidence type="ECO:0000256" key="7">
    <source>
        <dbReference type="ARBA" id="ARBA00038075"/>
    </source>
</evidence>
<protein>
    <recommendedName>
        <fullName evidence="8">Multidrug efflux pump Tap</fullName>
    </recommendedName>
</protein>